<dbReference type="RefSeq" id="WP_201429676.1">
    <property type="nucleotide sequence ID" value="NZ_JAEQBW010000001.1"/>
</dbReference>
<comment type="caution">
    <text evidence="1">The sequence shown here is derived from an EMBL/GenBank/DDBJ whole genome shotgun (WGS) entry which is preliminary data.</text>
</comment>
<organism evidence="1 2">
    <name type="scientific">Marivirga aurantiaca</name>
    <dbReference type="NCBI Taxonomy" id="2802615"/>
    <lineage>
        <taxon>Bacteria</taxon>
        <taxon>Pseudomonadati</taxon>
        <taxon>Bacteroidota</taxon>
        <taxon>Cytophagia</taxon>
        <taxon>Cytophagales</taxon>
        <taxon>Marivirgaceae</taxon>
        <taxon>Marivirga</taxon>
    </lineage>
</organism>
<evidence type="ECO:0000313" key="1">
    <source>
        <dbReference type="EMBL" id="MBK6263998.1"/>
    </source>
</evidence>
<proteinExistence type="predicted"/>
<accession>A0A935C910</accession>
<dbReference type="InterPro" id="IPR036388">
    <property type="entry name" value="WH-like_DNA-bd_sf"/>
</dbReference>
<sequence length="144" mass="15976">MFSKTCEYAIRSTIYISNQSKEGKNVGLNDIAESIASPVAFTAKILQKLVKDNIISSIKGPHGGFSVSPEQQKKVYLVDVVRCIDGEQTFNGCGLGLSECSEATPCPIHFEFKEVRTRLKSMLENTNITDLIEKLEKGETFLRL</sequence>
<dbReference type="PANTHER" id="PTHR33221">
    <property type="entry name" value="WINGED HELIX-TURN-HELIX TRANSCRIPTIONAL REGULATOR, RRF2 FAMILY"/>
    <property type="match status" value="1"/>
</dbReference>
<protein>
    <submittedName>
        <fullName evidence="1">Rrf2 family transcriptional regulator</fullName>
    </submittedName>
</protein>
<dbReference type="InterPro" id="IPR036390">
    <property type="entry name" value="WH_DNA-bd_sf"/>
</dbReference>
<keyword evidence="2" id="KW-1185">Reference proteome</keyword>
<gene>
    <name evidence="1" type="ORF">JKA74_03030</name>
</gene>
<dbReference type="SUPFAM" id="SSF46785">
    <property type="entry name" value="Winged helix' DNA-binding domain"/>
    <property type="match status" value="1"/>
</dbReference>
<dbReference type="NCBIfam" id="TIGR00738">
    <property type="entry name" value="rrf2_super"/>
    <property type="match status" value="1"/>
</dbReference>
<name>A0A935C910_9BACT</name>
<evidence type="ECO:0000313" key="2">
    <source>
        <dbReference type="Proteomes" id="UP000611723"/>
    </source>
</evidence>
<dbReference type="Proteomes" id="UP000611723">
    <property type="component" value="Unassembled WGS sequence"/>
</dbReference>
<reference evidence="1" key="1">
    <citation type="submission" date="2021-01" db="EMBL/GenBank/DDBJ databases">
        <title>Marivirga aurantiaca sp. nov., isolated from intertidal surface sediments.</title>
        <authorList>
            <person name="Zhang M."/>
        </authorList>
    </citation>
    <scope>NUCLEOTIDE SEQUENCE</scope>
    <source>
        <strain evidence="1">S37H4</strain>
    </source>
</reference>
<dbReference type="GO" id="GO:0003700">
    <property type="term" value="F:DNA-binding transcription factor activity"/>
    <property type="evidence" value="ECO:0007669"/>
    <property type="project" value="TreeGrafter"/>
</dbReference>
<dbReference type="AlphaFoldDB" id="A0A935C910"/>
<dbReference type="PANTHER" id="PTHR33221:SF15">
    <property type="entry name" value="HTH-TYPE TRANSCRIPTIONAL REGULATOR YWGB-RELATED"/>
    <property type="match status" value="1"/>
</dbReference>
<dbReference type="PROSITE" id="PS51197">
    <property type="entry name" value="HTH_RRF2_2"/>
    <property type="match status" value="1"/>
</dbReference>
<dbReference type="GO" id="GO:0005829">
    <property type="term" value="C:cytosol"/>
    <property type="evidence" value="ECO:0007669"/>
    <property type="project" value="TreeGrafter"/>
</dbReference>
<dbReference type="EMBL" id="JAEQBW010000001">
    <property type="protein sequence ID" value="MBK6263998.1"/>
    <property type="molecule type" value="Genomic_DNA"/>
</dbReference>
<dbReference type="Gene3D" id="1.10.10.10">
    <property type="entry name" value="Winged helix-like DNA-binding domain superfamily/Winged helix DNA-binding domain"/>
    <property type="match status" value="1"/>
</dbReference>
<dbReference type="InterPro" id="IPR000944">
    <property type="entry name" value="Tscrpt_reg_Rrf2"/>
</dbReference>
<dbReference type="Pfam" id="PF02082">
    <property type="entry name" value="Rrf2"/>
    <property type="match status" value="1"/>
</dbReference>